<gene>
    <name evidence="25" type="primary">DDX46</name>
    <name evidence="25" type="synonym">ddx46</name>
</gene>
<evidence type="ECO:0000256" key="13">
    <source>
        <dbReference type="ARBA" id="ARBA00023242"/>
    </source>
</evidence>
<evidence type="ECO:0000256" key="6">
    <source>
        <dbReference type="ARBA" id="ARBA00022741"/>
    </source>
</evidence>
<evidence type="ECO:0000259" key="22">
    <source>
        <dbReference type="PROSITE" id="PS51192"/>
    </source>
</evidence>
<name>A0A668A1U8_9TELE</name>
<feature type="region of interest" description="Disordered" evidence="20">
    <location>
        <begin position="113"/>
        <end position="149"/>
    </location>
</feature>
<keyword evidence="9" id="KW-0067">ATP-binding</keyword>
<dbReference type="Pfam" id="PF00270">
    <property type="entry name" value="DEAD"/>
    <property type="match status" value="1"/>
</dbReference>
<evidence type="ECO:0000256" key="15">
    <source>
        <dbReference type="ARBA" id="ARBA00047984"/>
    </source>
</evidence>
<dbReference type="GO" id="GO:0000398">
    <property type="term" value="P:mRNA splicing, via spliceosome"/>
    <property type="evidence" value="ECO:0007669"/>
    <property type="project" value="UniProtKB-ARBA"/>
</dbReference>
<evidence type="ECO:0000256" key="19">
    <source>
        <dbReference type="PROSITE-ProRule" id="PRU00552"/>
    </source>
</evidence>
<evidence type="ECO:0000256" key="4">
    <source>
        <dbReference type="ARBA" id="ARBA00022664"/>
    </source>
</evidence>
<comment type="similarity">
    <text evidence="14">Belongs to the DEAD box helicase family. DDX46/PRP5 subfamily.</text>
</comment>
<dbReference type="EC" id="3.6.4.13" evidence="3"/>
<evidence type="ECO:0000256" key="16">
    <source>
        <dbReference type="ARBA" id="ARBA00049949"/>
    </source>
</evidence>
<dbReference type="GO" id="GO:0016787">
    <property type="term" value="F:hydrolase activity"/>
    <property type="evidence" value="ECO:0007669"/>
    <property type="project" value="UniProtKB-KW"/>
</dbReference>
<evidence type="ECO:0000256" key="8">
    <source>
        <dbReference type="ARBA" id="ARBA00022806"/>
    </source>
</evidence>
<sequence>MMAIHGKMPAGLVLSLLMLLLCVCVCVCVCVSVLPRRSRSRERRRSRSRDRRRSKSRSRGRRSRSSSPSKNFDQNKLEEEMRKRKERVEKWREEQRKKAIENIGEIKRELEEMKQGKKWSLEDDDDDDEDEGEEEKQTPMEQQAEEDDMDPLDAYMEEVKEEVKKFNMGAMKGNDKKGAMTVTKVVTVVKTKKGPHTHKKKGELMENDQDAMEYSSEEEEVDLQTALTGYQTKQRKVLEPVDHQKIQYEPYRKNFYVEVPELAKMTTEEVNAFRMELEGITVKGKGCPKPIKTWVQCGTSMKILNALKKHSYEKPTPIQAQAIPAIMSGRDLIGIAKTGSGKTIAFLLPMFRHIMDQRPLEESEGPIAVIMTPTRELALQITKECKKFSKPLGLRVVCVYGGTGISEQIAELKRGAEIIVCTPGRMIDMLGANSEKPSFFFFLLVNSLVMRIVDNVRPDRQTVMFSATFPRAMEALARRILSKPIEVQVGGRSVVCSDVEQHVLVIEEDKKFLKLLEILGHYQEKGSVIIFVDKQEHADGLLKDLMKASYPCMSLHGGIDQYDRDSIINDFKNGACRLMVATSVAARGLDVKQLILVVNYSCPNHYEDYVHRAGRTGRAGNKGYAYTFITEEQVRYAGDIIKALELSGSPVPPELEQLWGSFKDQQKAEGKTIKSSSGFSGKGFKFDETEHALANERKKLQKAALGLQDSDDEDGALDIDEQIESMFNSKKRVKDLSAPGAATGPAGKLEMAKRLALRINAQKNLGAEAQDVMQQATNAILRGGTIMAPSVSAKTIAEQLAEKINAKLNYTPVEKLEEERQAAEQAETVKRYEEELEINDFPQTARWKVTSKEALQRIGEYSEAAITIRGTYFPPGKEPKEGERKIYLAIESANELAVQKAKAEITRLIKEELIRLQNSYQPTSKGRYKVL</sequence>
<dbReference type="PROSITE" id="PS51194">
    <property type="entry name" value="HELICASE_CTER"/>
    <property type="match status" value="1"/>
</dbReference>
<dbReference type="InterPro" id="IPR014014">
    <property type="entry name" value="RNA_helicase_DEAD_Q_motif"/>
</dbReference>
<dbReference type="SUPFAM" id="SSF52540">
    <property type="entry name" value="P-loop containing nucleoside triphosphate hydrolases"/>
    <property type="match status" value="2"/>
</dbReference>
<evidence type="ECO:0000256" key="2">
    <source>
        <dbReference type="ARBA" id="ARBA00004408"/>
    </source>
</evidence>
<evidence type="ECO:0000259" key="23">
    <source>
        <dbReference type="PROSITE" id="PS51194"/>
    </source>
</evidence>
<feature type="chain" id="PRO_5025685620" description="Probable ATP-dependent RNA helicase DDX46" evidence="21">
    <location>
        <begin position="29"/>
        <end position="931"/>
    </location>
</feature>
<dbReference type="Pfam" id="PF23469">
    <property type="entry name" value="KH_12"/>
    <property type="match status" value="1"/>
</dbReference>
<dbReference type="InterPro" id="IPR027417">
    <property type="entry name" value="P-loop_NTPase"/>
</dbReference>
<dbReference type="GO" id="GO:0015030">
    <property type="term" value="C:Cajal body"/>
    <property type="evidence" value="ECO:0007669"/>
    <property type="project" value="UniProtKB-SubCell"/>
</dbReference>
<dbReference type="Gene3D" id="3.40.50.300">
    <property type="entry name" value="P-loop containing nucleotide triphosphate hydrolases"/>
    <property type="match status" value="2"/>
</dbReference>
<dbReference type="Ensembl" id="ENSMMDT00005048186.1">
    <property type="protein sequence ID" value="ENSMMDP00005047247.1"/>
    <property type="gene ID" value="ENSMMDG00005020541.1"/>
</dbReference>
<dbReference type="FunFam" id="3.40.50.300:FF:000079">
    <property type="entry name" value="probable ATP-dependent RNA helicase DDX17"/>
    <property type="match status" value="1"/>
</dbReference>
<dbReference type="GO" id="GO:0003724">
    <property type="term" value="F:RNA helicase activity"/>
    <property type="evidence" value="ECO:0007669"/>
    <property type="project" value="UniProtKB-EC"/>
</dbReference>
<comment type="catalytic activity">
    <reaction evidence="15">
        <text>ATP + H2O = ADP + phosphate + H(+)</text>
        <dbReference type="Rhea" id="RHEA:13065"/>
        <dbReference type="ChEBI" id="CHEBI:15377"/>
        <dbReference type="ChEBI" id="CHEBI:15378"/>
        <dbReference type="ChEBI" id="CHEBI:30616"/>
        <dbReference type="ChEBI" id="CHEBI:43474"/>
        <dbReference type="ChEBI" id="CHEBI:456216"/>
        <dbReference type="EC" id="3.6.4.13"/>
    </reaction>
</comment>
<dbReference type="CDD" id="cd17953">
    <property type="entry name" value="DEADc_DDX46"/>
    <property type="match status" value="1"/>
</dbReference>
<dbReference type="Proteomes" id="UP000472263">
    <property type="component" value="Chromosome 14"/>
</dbReference>
<keyword evidence="5" id="KW-0747">Spliceosome</keyword>
<keyword evidence="11" id="KW-0175">Coiled coil</keyword>
<keyword evidence="4" id="KW-0507">mRNA processing</keyword>
<keyword evidence="6" id="KW-0547">Nucleotide-binding</keyword>
<organism evidence="25 26">
    <name type="scientific">Myripristis murdjan</name>
    <name type="common">pinecone soldierfish</name>
    <dbReference type="NCBI Taxonomy" id="586833"/>
    <lineage>
        <taxon>Eukaryota</taxon>
        <taxon>Metazoa</taxon>
        <taxon>Chordata</taxon>
        <taxon>Craniata</taxon>
        <taxon>Vertebrata</taxon>
        <taxon>Euteleostomi</taxon>
        <taxon>Actinopterygii</taxon>
        <taxon>Neopterygii</taxon>
        <taxon>Teleostei</taxon>
        <taxon>Neoteleostei</taxon>
        <taxon>Acanthomorphata</taxon>
        <taxon>Holocentriformes</taxon>
        <taxon>Holocentridae</taxon>
        <taxon>Myripristis</taxon>
    </lineage>
</organism>
<evidence type="ECO:0000256" key="18">
    <source>
        <dbReference type="ARBA" id="ARBA00050042"/>
    </source>
</evidence>
<evidence type="ECO:0000256" key="5">
    <source>
        <dbReference type="ARBA" id="ARBA00022728"/>
    </source>
</evidence>
<dbReference type="GO" id="GO:0005524">
    <property type="term" value="F:ATP binding"/>
    <property type="evidence" value="ECO:0007669"/>
    <property type="project" value="UniProtKB-KW"/>
</dbReference>
<dbReference type="PANTHER" id="PTHR47958">
    <property type="entry name" value="ATP-DEPENDENT RNA HELICASE DBP3"/>
    <property type="match status" value="1"/>
</dbReference>
<dbReference type="InterPro" id="IPR056149">
    <property type="entry name" value="PRP5/DDX46/KHDC4_KH"/>
</dbReference>
<dbReference type="GeneTree" id="ENSGT00940000157753"/>
<dbReference type="InterPro" id="IPR011545">
    <property type="entry name" value="DEAD/DEAH_box_helicase_dom"/>
</dbReference>
<evidence type="ECO:0000256" key="3">
    <source>
        <dbReference type="ARBA" id="ARBA00012552"/>
    </source>
</evidence>
<dbReference type="SMART" id="SM00490">
    <property type="entry name" value="HELICc"/>
    <property type="match status" value="1"/>
</dbReference>
<dbReference type="AlphaFoldDB" id="A0A668A1U8"/>
<comment type="function">
    <text evidence="16">Component of the 17S U2 SnRNP complex of the spliceosome, a large ribonucleoprotein complex that removes introns from transcribed pre-mRNAs. The 17S U2 SnRNP complex (1) directly participates in early spliceosome assembly and (2) mediates recognition of the intron branch site during pre-mRNA splicing by promoting the selection of the pre-mRNA branch-site adenosine, the nucleophile for the first step of splicing. Within the 17S U2 SnRNP complex, DDX46 plays essential roles during assembly of pre-spliceosome and proofreading of the branch site.</text>
</comment>
<keyword evidence="8" id="KW-0347">Helicase</keyword>
<feature type="compositionally biased region" description="Basic residues" evidence="20">
    <location>
        <begin position="40"/>
        <end position="64"/>
    </location>
</feature>
<dbReference type="GO" id="GO:0003723">
    <property type="term" value="F:RNA binding"/>
    <property type="evidence" value="ECO:0007669"/>
    <property type="project" value="UniProtKB-KW"/>
</dbReference>
<dbReference type="FunFam" id="3.40.50.300:FF:000584">
    <property type="entry name" value="probable ATP-dependent RNA helicase DDX46"/>
    <property type="match status" value="1"/>
</dbReference>
<dbReference type="CDD" id="cd18787">
    <property type="entry name" value="SF2_C_DEAD"/>
    <property type="match status" value="1"/>
</dbReference>
<evidence type="ECO:0000256" key="9">
    <source>
        <dbReference type="ARBA" id="ARBA00022840"/>
    </source>
</evidence>
<evidence type="ECO:0000313" key="25">
    <source>
        <dbReference type="Ensembl" id="ENSMMDP00005047247.1"/>
    </source>
</evidence>
<reference evidence="25" key="1">
    <citation type="submission" date="2019-06" db="EMBL/GenBank/DDBJ databases">
        <authorList>
            <consortium name="Wellcome Sanger Institute Data Sharing"/>
        </authorList>
    </citation>
    <scope>NUCLEOTIDE SEQUENCE [LARGE SCALE GENOMIC DNA]</scope>
</reference>
<feature type="domain" description="Helicase ATP-binding" evidence="22">
    <location>
        <begin position="323"/>
        <end position="487"/>
    </location>
</feature>
<dbReference type="InterPro" id="IPR001650">
    <property type="entry name" value="Helicase_C-like"/>
</dbReference>
<comment type="subcellular location">
    <subcellularLocation>
        <location evidence="1">Nucleus speckle</location>
    </subcellularLocation>
    <subcellularLocation>
        <location evidence="2">Nucleus</location>
        <location evidence="2">Cajal body</location>
    </subcellularLocation>
</comment>
<dbReference type="SMART" id="SM00487">
    <property type="entry name" value="DEXDc"/>
    <property type="match status" value="1"/>
</dbReference>
<reference evidence="25" key="2">
    <citation type="submission" date="2025-08" db="UniProtKB">
        <authorList>
            <consortium name="Ensembl"/>
        </authorList>
    </citation>
    <scope>IDENTIFICATION</scope>
</reference>
<keyword evidence="12" id="KW-0508">mRNA splicing</keyword>
<keyword evidence="13" id="KW-0539">Nucleus</keyword>
<feature type="short sequence motif" description="Q motif" evidence="19">
    <location>
        <begin position="292"/>
        <end position="320"/>
    </location>
</feature>
<evidence type="ECO:0000256" key="17">
    <source>
        <dbReference type="ARBA" id="ARBA00050029"/>
    </source>
</evidence>
<evidence type="ECO:0000256" key="10">
    <source>
        <dbReference type="ARBA" id="ARBA00022884"/>
    </source>
</evidence>
<evidence type="ECO:0000256" key="12">
    <source>
        <dbReference type="ARBA" id="ARBA00023187"/>
    </source>
</evidence>
<evidence type="ECO:0000256" key="14">
    <source>
        <dbReference type="ARBA" id="ARBA00038511"/>
    </source>
</evidence>
<dbReference type="Pfam" id="PF00271">
    <property type="entry name" value="Helicase_C"/>
    <property type="match status" value="1"/>
</dbReference>
<protein>
    <recommendedName>
        <fullName evidence="17">Probable ATP-dependent RNA helicase DDX46</fullName>
        <ecNumber evidence="3">3.6.4.13</ecNumber>
    </recommendedName>
    <alternativeName>
        <fullName evidence="18">DEAD box protein 46</fullName>
    </alternativeName>
</protein>
<keyword evidence="10" id="KW-0694">RNA-binding</keyword>
<dbReference type="GO" id="GO:0016607">
    <property type="term" value="C:nuclear speck"/>
    <property type="evidence" value="ECO:0007669"/>
    <property type="project" value="UniProtKB-SubCell"/>
</dbReference>
<keyword evidence="7" id="KW-0378">Hydrolase</keyword>
<dbReference type="CDD" id="cd22473">
    <property type="entry name" value="KH-I_DDX46"/>
    <property type="match status" value="1"/>
</dbReference>
<dbReference type="InterPro" id="IPR014001">
    <property type="entry name" value="Helicase_ATP-bd"/>
</dbReference>
<keyword evidence="26" id="KW-1185">Reference proteome</keyword>
<reference evidence="25" key="3">
    <citation type="submission" date="2025-09" db="UniProtKB">
        <authorList>
            <consortium name="Ensembl"/>
        </authorList>
    </citation>
    <scope>IDENTIFICATION</scope>
</reference>
<dbReference type="GO" id="GO:0005681">
    <property type="term" value="C:spliceosomal complex"/>
    <property type="evidence" value="ECO:0007669"/>
    <property type="project" value="UniProtKB-KW"/>
</dbReference>
<evidence type="ECO:0000256" key="21">
    <source>
        <dbReference type="SAM" id="SignalP"/>
    </source>
</evidence>
<evidence type="ECO:0000256" key="20">
    <source>
        <dbReference type="SAM" id="MobiDB-lite"/>
    </source>
</evidence>
<proteinExistence type="inferred from homology"/>
<evidence type="ECO:0000256" key="11">
    <source>
        <dbReference type="ARBA" id="ARBA00023054"/>
    </source>
</evidence>
<evidence type="ECO:0000256" key="7">
    <source>
        <dbReference type="ARBA" id="ARBA00022801"/>
    </source>
</evidence>
<feature type="domain" description="DEAD-box RNA helicase Q" evidence="24">
    <location>
        <begin position="292"/>
        <end position="320"/>
    </location>
</feature>
<feature type="compositionally biased region" description="Acidic residues" evidence="20">
    <location>
        <begin position="122"/>
        <end position="134"/>
    </location>
</feature>
<evidence type="ECO:0000313" key="26">
    <source>
        <dbReference type="Proteomes" id="UP000472263"/>
    </source>
</evidence>
<accession>A0A668A1U8</accession>
<feature type="region of interest" description="Disordered" evidence="20">
    <location>
        <begin position="40"/>
        <end position="81"/>
    </location>
</feature>
<feature type="domain" description="Helicase C-terminal" evidence="23">
    <location>
        <begin position="498"/>
        <end position="659"/>
    </location>
</feature>
<evidence type="ECO:0000256" key="1">
    <source>
        <dbReference type="ARBA" id="ARBA00004324"/>
    </source>
</evidence>
<keyword evidence="21" id="KW-0732">Signal</keyword>
<dbReference type="PROSITE" id="PS51195">
    <property type="entry name" value="Q_MOTIF"/>
    <property type="match status" value="1"/>
</dbReference>
<evidence type="ECO:0000259" key="24">
    <source>
        <dbReference type="PROSITE" id="PS51195"/>
    </source>
</evidence>
<feature type="signal peptide" evidence="21">
    <location>
        <begin position="1"/>
        <end position="28"/>
    </location>
</feature>
<dbReference type="PROSITE" id="PS51192">
    <property type="entry name" value="HELICASE_ATP_BIND_1"/>
    <property type="match status" value="1"/>
</dbReference>